<dbReference type="Pfam" id="PF20231">
    <property type="entry name" value="DUF6589"/>
    <property type="match status" value="1"/>
</dbReference>
<dbReference type="HOGENOM" id="CLU_074408_0_0_1"/>
<proteinExistence type="predicted"/>
<keyword evidence="3" id="KW-1185">Reference proteome</keyword>
<sequence>MYVRNTHTPQKVIDTLTHIRISISTETINGAIRSLSNESQNNLRALGQSLLASYTYDNFDVDLKSQVPTAEKSTDSLKHLTSGLLFPLGHGVTTDDLKCSDELWKRSALNPRVEEAQLLPKKTWRDLLLLHPESSTPDRLSRRDRFNSWVFLSDLCTHGPEYFCCFRDKIAEPEAIDQIPLVKTELTAARALDVNNSTVSGNICAVVDLLRQGGIYNPS</sequence>
<dbReference type="AlphaFoldDB" id="A0A0C9WCJ4"/>
<feature type="non-terminal residue" evidence="2">
    <location>
        <position position="219"/>
    </location>
</feature>
<accession>A0A0C9WCJ4</accession>
<evidence type="ECO:0000259" key="1">
    <source>
        <dbReference type="Pfam" id="PF20231"/>
    </source>
</evidence>
<organism evidence="2 3">
    <name type="scientific">Hydnomerulius pinastri MD-312</name>
    <dbReference type="NCBI Taxonomy" id="994086"/>
    <lineage>
        <taxon>Eukaryota</taxon>
        <taxon>Fungi</taxon>
        <taxon>Dikarya</taxon>
        <taxon>Basidiomycota</taxon>
        <taxon>Agaricomycotina</taxon>
        <taxon>Agaricomycetes</taxon>
        <taxon>Agaricomycetidae</taxon>
        <taxon>Boletales</taxon>
        <taxon>Boletales incertae sedis</taxon>
        <taxon>Leucogyrophana</taxon>
    </lineage>
</organism>
<evidence type="ECO:0000313" key="2">
    <source>
        <dbReference type="EMBL" id="KIJ62201.1"/>
    </source>
</evidence>
<dbReference type="InterPro" id="IPR046496">
    <property type="entry name" value="DUF6589"/>
</dbReference>
<gene>
    <name evidence="2" type="ORF">HYDPIDRAFT_53881</name>
</gene>
<protein>
    <recommendedName>
        <fullName evidence="1">DUF6589 domain-containing protein</fullName>
    </recommendedName>
</protein>
<reference evidence="2 3" key="1">
    <citation type="submission" date="2014-04" db="EMBL/GenBank/DDBJ databases">
        <title>Evolutionary Origins and Diversification of the Mycorrhizal Mutualists.</title>
        <authorList>
            <consortium name="DOE Joint Genome Institute"/>
            <consortium name="Mycorrhizal Genomics Consortium"/>
            <person name="Kohler A."/>
            <person name="Kuo A."/>
            <person name="Nagy L.G."/>
            <person name="Floudas D."/>
            <person name="Copeland A."/>
            <person name="Barry K.W."/>
            <person name="Cichocki N."/>
            <person name="Veneault-Fourrey C."/>
            <person name="LaButti K."/>
            <person name="Lindquist E.A."/>
            <person name="Lipzen A."/>
            <person name="Lundell T."/>
            <person name="Morin E."/>
            <person name="Murat C."/>
            <person name="Riley R."/>
            <person name="Ohm R."/>
            <person name="Sun H."/>
            <person name="Tunlid A."/>
            <person name="Henrissat B."/>
            <person name="Grigoriev I.V."/>
            <person name="Hibbett D.S."/>
            <person name="Martin F."/>
        </authorList>
    </citation>
    <scope>NUCLEOTIDE SEQUENCE [LARGE SCALE GENOMIC DNA]</scope>
    <source>
        <strain evidence="2 3">MD-312</strain>
    </source>
</reference>
<evidence type="ECO:0000313" key="3">
    <source>
        <dbReference type="Proteomes" id="UP000053820"/>
    </source>
</evidence>
<dbReference type="OrthoDB" id="4743193at2759"/>
<dbReference type="Proteomes" id="UP000053820">
    <property type="component" value="Unassembled WGS sequence"/>
</dbReference>
<feature type="domain" description="DUF6589" evidence="1">
    <location>
        <begin position="127"/>
        <end position="216"/>
    </location>
</feature>
<dbReference type="EMBL" id="KN839856">
    <property type="protein sequence ID" value="KIJ62201.1"/>
    <property type="molecule type" value="Genomic_DNA"/>
</dbReference>
<name>A0A0C9WCJ4_9AGAM</name>